<dbReference type="HAMAP" id="MF_00909">
    <property type="entry name" value="FtsZ"/>
    <property type="match status" value="1"/>
</dbReference>
<gene>
    <name evidence="8 14" type="primary">ftsZ</name>
    <name evidence="14" type="ORF">EVJ46_05635</name>
</gene>
<dbReference type="PRINTS" id="PR00423">
    <property type="entry name" value="CELLDVISFTSZ"/>
</dbReference>
<dbReference type="GO" id="GO:0032153">
    <property type="term" value="C:cell division site"/>
    <property type="evidence" value="ECO:0007669"/>
    <property type="project" value="UniProtKB-UniRule"/>
</dbReference>
<comment type="function">
    <text evidence="8 10">Essential cell division protein that forms a contractile ring structure (Z ring) at the future cell division site. The regulation of the ring assembly controls the timing and the location of cell division. One of the functions of the FtsZ ring is to recruit other cell division proteins to the septum to produce a new cell wall between the dividing cells. Binds GTP and shows GTPase activity.</text>
</comment>
<evidence type="ECO:0000313" key="14">
    <source>
        <dbReference type="EMBL" id="RZD16499.1"/>
    </source>
</evidence>
<dbReference type="GO" id="GO:0005525">
    <property type="term" value="F:GTP binding"/>
    <property type="evidence" value="ECO:0007669"/>
    <property type="project" value="UniProtKB-UniRule"/>
</dbReference>
<dbReference type="InterPro" id="IPR000158">
    <property type="entry name" value="Cell_div_FtsZ"/>
</dbReference>
<dbReference type="Pfam" id="PF00091">
    <property type="entry name" value="Tubulin"/>
    <property type="match status" value="1"/>
</dbReference>
<dbReference type="Gene3D" id="3.30.1330.20">
    <property type="entry name" value="Tubulin/FtsZ, C-terminal domain"/>
    <property type="match status" value="1"/>
</dbReference>
<dbReference type="SUPFAM" id="SSF55307">
    <property type="entry name" value="Tubulin C-terminal domain-like"/>
    <property type="match status" value="1"/>
</dbReference>
<keyword evidence="2 8" id="KW-0963">Cytoplasm</keyword>
<keyword evidence="7 8" id="KW-0131">Cell cycle</keyword>
<dbReference type="InterPro" id="IPR008280">
    <property type="entry name" value="Tub_FtsZ_C"/>
</dbReference>
<dbReference type="FunFam" id="3.40.50.1440:FF:000023">
    <property type="entry name" value="Cell division protein FtsZ"/>
    <property type="match status" value="1"/>
</dbReference>
<name>A0A519BGV0_ACIG2</name>
<feature type="region of interest" description="Disordered" evidence="11">
    <location>
        <begin position="402"/>
        <end position="435"/>
    </location>
</feature>
<evidence type="ECO:0000256" key="5">
    <source>
        <dbReference type="ARBA" id="ARBA00023134"/>
    </source>
</evidence>
<feature type="binding site" evidence="8">
    <location>
        <position position="143"/>
    </location>
    <ligand>
        <name>GTP</name>
        <dbReference type="ChEBI" id="CHEBI:37565"/>
    </ligand>
</feature>
<keyword evidence="5 8" id="KW-0342">GTP-binding</keyword>
<evidence type="ECO:0000256" key="3">
    <source>
        <dbReference type="ARBA" id="ARBA00022618"/>
    </source>
</evidence>
<evidence type="ECO:0000256" key="7">
    <source>
        <dbReference type="ARBA" id="ARBA00023306"/>
    </source>
</evidence>
<reference evidence="14 15" key="1">
    <citation type="journal article" date="2019" name="ISME J.">
        <title>Insights into ecological role of a new deltaproteobacterial order Candidatus Acidulodesulfobacterales by metagenomics and metatranscriptomics.</title>
        <authorList>
            <person name="Tan S."/>
            <person name="Liu J."/>
            <person name="Fang Y."/>
            <person name="Hedlund B.P."/>
            <person name="Lian Z.H."/>
            <person name="Huang L.Y."/>
            <person name="Li J.T."/>
            <person name="Huang L.N."/>
            <person name="Li W.J."/>
            <person name="Jiang H.C."/>
            <person name="Dong H.L."/>
            <person name="Shu W.S."/>
        </authorList>
    </citation>
    <scope>NUCLEOTIDE SEQUENCE [LARGE SCALE GENOMIC DNA]</scope>
    <source>
        <strain evidence="14">AP2</strain>
    </source>
</reference>
<dbReference type="InterPro" id="IPR024757">
    <property type="entry name" value="FtsZ_C"/>
</dbReference>
<dbReference type="Pfam" id="PF12327">
    <property type="entry name" value="FtsZ_C"/>
    <property type="match status" value="1"/>
</dbReference>
<dbReference type="PANTHER" id="PTHR30314">
    <property type="entry name" value="CELL DIVISION PROTEIN FTSZ-RELATED"/>
    <property type="match status" value="1"/>
</dbReference>
<dbReference type="SUPFAM" id="SSF52490">
    <property type="entry name" value="Tubulin nucleotide-binding domain-like"/>
    <property type="match status" value="1"/>
</dbReference>
<dbReference type="GO" id="GO:0000917">
    <property type="term" value="P:division septum assembly"/>
    <property type="evidence" value="ECO:0007669"/>
    <property type="project" value="UniProtKB-KW"/>
</dbReference>
<dbReference type="Gene3D" id="3.40.50.1440">
    <property type="entry name" value="Tubulin/FtsZ, GTPase domain"/>
    <property type="match status" value="1"/>
</dbReference>
<accession>A0A519BGV0</accession>
<keyword evidence="4 8" id="KW-0547">Nucleotide-binding</keyword>
<dbReference type="InterPro" id="IPR003008">
    <property type="entry name" value="Tubulin_FtsZ_GTPase"/>
</dbReference>
<dbReference type="GO" id="GO:0051258">
    <property type="term" value="P:protein polymerization"/>
    <property type="evidence" value="ECO:0007669"/>
    <property type="project" value="UniProtKB-UniRule"/>
</dbReference>
<dbReference type="InterPro" id="IPR045061">
    <property type="entry name" value="FtsZ/CetZ"/>
</dbReference>
<dbReference type="PANTHER" id="PTHR30314:SF3">
    <property type="entry name" value="MITOCHONDRIAL DIVISION PROTEIN FSZA"/>
    <property type="match status" value="1"/>
</dbReference>
<comment type="caution">
    <text evidence="14">The sequence shown here is derived from an EMBL/GenBank/DDBJ whole genome shotgun (WGS) entry which is preliminary data.</text>
</comment>
<dbReference type="GO" id="GO:0043093">
    <property type="term" value="P:FtsZ-dependent cytokinesis"/>
    <property type="evidence" value="ECO:0007669"/>
    <property type="project" value="UniProtKB-UniRule"/>
</dbReference>
<dbReference type="AlphaFoldDB" id="A0A519BGV0"/>
<comment type="subcellular location">
    <subcellularLocation>
        <location evidence="8">Cytoplasm</location>
    </subcellularLocation>
    <text evidence="8">Assembles at midcell at the inner surface of the cytoplasmic membrane.</text>
</comment>
<comment type="subunit">
    <text evidence="8">Homodimer. Polymerizes to form a dynamic ring structure in a strictly GTP-dependent manner. Interacts directly with several other division proteins.</text>
</comment>
<dbReference type="InterPro" id="IPR036525">
    <property type="entry name" value="Tubulin/FtsZ_GTPase_sf"/>
</dbReference>
<evidence type="ECO:0000256" key="4">
    <source>
        <dbReference type="ARBA" id="ARBA00022741"/>
    </source>
</evidence>
<feature type="domain" description="Tubulin/FtsZ GTPase" evidence="12">
    <location>
        <begin position="13"/>
        <end position="205"/>
    </location>
</feature>
<keyword evidence="3 8" id="KW-0132">Cell division</keyword>
<sequence length="435" mass="46380">MLEFIEDAELSANIKVVGVGGGGSNAVNTMIQSGLTGTDFIVANTDAQALKTNSASIKIQLGEKITKGLGAGANPDVGKRSALEDRDKIFETLNGADMIFITAGLGGGTGTGAAPIIAQVAKEIGALTVAVVTKPFSFEGKKRMMQAEEGLRELKAIVDTVITIPNQRLLAVAGKSTTMVDAFRKVDEVLLQAVKGISDLINIHGMVNVDFADVKAIMSEMGMALMGTGIAEGDNKALEAAQKAIASPLLEDISIEGARGLLINVTGGTDLSLFEVNEAIEMISSEAHPDATIIYGQVIDESMNGKIMITVIATGFGKESNAAAGNASNITNIVNLKRQNSDSNVSDMNNFNEIKTKIKEQPIASDSSDSDFEIPEALDIRQNQNGRRNDVVKNIAANKNERNEYISKFSEKDEEDDDYEDQKYDIPTFLRKQAD</sequence>
<dbReference type="PROSITE" id="PS01135">
    <property type="entry name" value="FTSZ_2"/>
    <property type="match status" value="1"/>
</dbReference>
<evidence type="ECO:0000313" key="15">
    <source>
        <dbReference type="Proteomes" id="UP000316562"/>
    </source>
</evidence>
<protein>
    <recommendedName>
        <fullName evidence="8 9">Cell division protein FtsZ</fullName>
    </recommendedName>
</protein>
<dbReference type="InterPro" id="IPR020805">
    <property type="entry name" value="Cell_div_FtsZ_CS"/>
</dbReference>
<evidence type="ECO:0000256" key="6">
    <source>
        <dbReference type="ARBA" id="ARBA00023210"/>
    </source>
</evidence>
<feature type="compositionally biased region" description="Basic and acidic residues" evidence="11">
    <location>
        <begin position="402"/>
        <end position="411"/>
    </location>
</feature>
<dbReference type="InterPro" id="IPR018316">
    <property type="entry name" value="Tubulin/FtsZ_2-layer-sand-dom"/>
</dbReference>
<keyword evidence="6 8" id="KW-0717">Septation</keyword>
<feature type="binding site" evidence="8">
    <location>
        <position position="187"/>
    </location>
    <ligand>
        <name>GTP</name>
        <dbReference type="ChEBI" id="CHEBI:37565"/>
    </ligand>
</feature>
<dbReference type="GO" id="GO:0003924">
    <property type="term" value="F:GTPase activity"/>
    <property type="evidence" value="ECO:0007669"/>
    <property type="project" value="UniProtKB-UniRule"/>
</dbReference>
<dbReference type="SMART" id="SM00864">
    <property type="entry name" value="Tubulin"/>
    <property type="match status" value="1"/>
</dbReference>
<evidence type="ECO:0000256" key="10">
    <source>
        <dbReference type="RuleBase" id="RU000631"/>
    </source>
</evidence>
<dbReference type="NCBIfam" id="TIGR00065">
    <property type="entry name" value="ftsZ"/>
    <property type="match status" value="1"/>
</dbReference>
<evidence type="ECO:0000256" key="2">
    <source>
        <dbReference type="ARBA" id="ARBA00022490"/>
    </source>
</evidence>
<proteinExistence type="inferred from homology"/>
<dbReference type="SMART" id="SM00865">
    <property type="entry name" value="Tubulin_C"/>
    <property type="match status" value="1"/>
</dbReference>
<organism evidence="14 15">
    <name type="scientific">Acididesulfobacter guangdongensis</name>
    <dbReference type="NCBI Taxonomy" id="2597225"/>
    <lineage>
        <taxon>Bacteria</taxon>
        <taxon>Deltaproteobacteria</taxon>
        <taxon>Candidatus Acidulodesulfobacterales</taxon>
        <taxon>Candidatus Acididesulfobacter</taxon>
    </lineage>
</organism>
<comment type="similarity">
    <text evidence="1 8 10">Belongs to the FtsZ family.</text>
</comment>
<feature type="binding site" evidence="8">
    <location>
        <position position="139"/>
    </location>
    <ligand>
        <name>GTP</name>
        <dbReference type="ChEBI" id="CHEBI:37565"/>
    </ligand>
</feature>
<dbReference type="Proteomes" id="UP000316562">
    <property type="component" value="Unassembled WGS sequence"/>
</dbReference>
<dbReference type="InterPro" id="IPR037103">
    <property type="entry name" value="Tubulin/FtsZ-like_C"/>
</dbReference>
<feature type="binding site" evidence="8">
    <location>
        <begin position="21"/>
        <end position="25"/>
    </location>
    <ligand>
        <name>GTP</name>
        <dbReference type="ChEBI" id="CHEBI:37565"/>
    </ligand>
</feature>
<feature type="binding site" evidence="8">
    <location>
        <begin position="108"/>
        <end position="110"/>
    </location>
    <ligand>
        <name>GTP</name>
        <dbReference type="ChEBI" id="CHEBI:37565"/>
    </ligand>
</feature>
<feature type="domain" description="Tubulin/FtsZ 2-layer sandwich" evidence="13">
    <location>
        <begin position="207"/>
        <end position="325"/>
    </location>
</feature>
<evidence type="ECO:0000256" key="8">
    <source>
        <dbReference type="HAMAP-Rule" id="MF_00909"/>
    </source>
</evidence>
<evidence type="ECO:0000259" key="12">
    <source>
        <dbReference type="SMART" id="SM00864"/>
    </source>
</evidence>
<dbReference type="GO" id="GO:0005737">
    <property type="term" value="C:cytoplasm"/>
    <property type="evidence" value="ECO:0007669"/>
    <property type="project" value="UniProtKB-SubCell"/>
</dbReference>
<evidence type="ECO:0000256" key="11">
    <source>
        <dbReference type="SAM" id="MobiDB-lite"/>
    </source>
</evidence>
<dbReference type="CDD" id="cd02201">
    <property type="entry name" value="FtsZ_type1"/>
    <property type="match status" value="1"/>
</dbReference>
<dbReference type="EMBL" id="SGBC01000002">
    <property type="protein sequence ID" value="RZD16499.1"/>
    <property type="molecule type" value="Genomic_DNA"/>
</dbReference>
<evidence type="ECO:0000259" key="13">
    <source>
        <dbReference type="SMART" id="SM00865"/>
    </source>
</evidence>
<dbReference type="PROSITE" id="PS01134">
    <property type="entry name" value="FTSZ_1"/>
    <property type="match status" value="1"/>
</dbReference>
<evidence type="ECO:0000256" key="1">
    <source>
        <dbReference type="ARBA" id="ARBA00009690"/>
    </source>
</evidence>
<evidence type="ECO:0000256" key="9">
    <source>
        <dbReference type="NCBIfam" id="TIGR00065"/>
    </source>
</evidence>